<dbReference type="AlphaFoldDB" id="A0AAD8J699"/>
<dbReference type="GO" id="GO:0004174">
    <property type="term" value="F:electron-transferring-flavoprotein dehydrogenase activity"/>
    <property type="evidence" value="ECO:0007669"/>
    <property type="project" value="TreeGrafter"/>
</dbReference>
<dbReference type="PANTHER" id="PTHR43735">
    <property type="entry name" value="APOPTOSIS-INDUCING FACTOR 1"/>
    <property type="match status" value="1"/>
</dbReference>
<evidence type="ECO:0000256" key="1">
    <source>
        <dbReference type="ARBA" id="ARBA00006442"/>
    </source>
</evidence>
<evidence type="ECO:0000313" key="8">
    <source>
        <dbReference type="Proteomes" id="UP001237642"/>
    </source>
</evidence>
<evidence type="ECO:0000256" key="3">
    <source>
        <dbReference type="ARBA" id="ARBA00022827"/>
    </source>
</evidence>
<dbReference type="GO" id="GO:0050660">
    <property type="term" value="F:flavin adenine dinucleotide binding"/>
    <property type="evidence" value="ECO:0007669"/>
    <property type="project" value="TreeGrafter"/>
</dbReference>
<dbReference type="Pfam" id="PF07992">
    <property type="entry name" value="Pyr_redox_2"/>
    <property type="match status" value="1"/>
</dbReference>
<reference evidence="7" key="1">
    <citation type="submission" date="2023-02" db="EMBL/GenBank/DDBJ databases">
        <title>Genome of toxic invasive species Heracleum sosnowskyi carries increased number of genes despite the absence of recent whole-genome duplications.</title>
        <authorList>
            <person name="Schelkunov M."/>
            <person name="Shtratnikova V."/>
            <person name="Makarenko M."/>
            <person name="Klepikova A."/>
            <person name="Omelchenko D."/>
            <person name="Novikova G."/>
            <person name="Obukhova E."/>
            <person name="Bogdanov V."/>
            <person name="Penin A."/>
            <person name="Logacheva M."/>
        </authorList>
    </citation>
    <scope>NUCLEOTIDE SEQUENCE</scope>
    <source>
        <strain evidence="7">Hsosn_3</strain>
        <tissue evidence="7">Leaf</tissue>
    </source>
</reference>
<dbReference type="EMBL" id="JAUIZM010000002">
    <property type="protein sequence ID" value="KAK1398630.1"/>
    <property type="molecule type" value="Genomic_DNA"/>
</dbReference>
<dbReference type="Proteomes" id="UP001237642">
    <property type="component" value="Unassembled WGS sequence"/>
</dbReference>
<sequence>MAGKQETGVGKKVVVIGGGVAGSLAAKSLQFVSNLTLIDPKEYFEIPWANLRAMVEPSFAKRSVIHHKDYLTNGDIITSKAINVKENEVMTADGRSIAYDYLVIASGHKDQFPESRTERLKQYQSENEKIKSSQSILIVGGGPTGVELAGEIVVDFPEKKVTLVHNGSRLLEVLGPKAANKTLDWLTSKKVEVKFNQKVNLSNISQGSKGYTTSAGETIEADSHFLCIGKPLASEWLKETVLRDSLDEFGRLTVDANLRIKGYKNIFAIGDITDLKEMKQGYLAQKHSAVVAKNIKILMSGENEDKMSTYEPASKAIAIVSLGRCNAVAEFPILTLSGFIPGLIKSRDLFVGKTRKLMGLD</sequence>
<evidence type="ECO:0000259" key="6">
    <source>
        <dbReference type="Pfam" id="PF07992"/>
    </source>
</evidence>
<evidence type="ECO:0000256" key="5">
    <source>
        <dbReference type="ARBA" id="ARBA00057036"/>
    </source>
</evidence>
<gene>
    <name evidence="7" type="ORF">POM88_008493</name>
</gene>
<dbReference type="InterPro" id="IPR023753">
    <property type="entry name" value="FAD/NAD-binding_dom"/>
</dbReference>
<accession>A0AAD8J699</accession>
<dbReference type="SUPFAM" id="SSF51905">
    <property type="entry name" value="FAD/NAD(P)-binding domain"/>
    <property type="match status" value="1"/>
</dbReference>
<evidence type="ECO:0000256" key="2">
    <source>
        <dbReference type="ARBA" id="ARBA00022630"/>
    </source>
</evidence>
<dbReference type="PRINTS" id="PR00469">
    <property type="entry name" value="PNDRDTASEII"/>
</dbReference>
<keyword evidence="8" id="KW-1185">Reference proteome</keyword>
<comment type="similarity">
    <text evidence="1">Belongs to the FAD-dependent oxidoreductase family.</text>
</comment>
<protein>
    <submittedName>
        <fullName evidence="7">Apoptosis-inducing factor-like</fullName>
    </submittedName>
</protein>
<dbReference type="InterPro" id="IPR036188">
    <property type="entry name" value="FAD/NAD-bd_sf"/>
</dbReference>
<name>A0AAD8J699_9APIA</name>
<comment type="caution">
    <text evidence="7">The sequence shown here is derived from an EMBL/GenBank/DDBJ whole genome shotgun (WGS) entry which is preliminary data.</text>
</comment>
<comment type="function">
    <text evidence="5">Putative FAD-dependent oxidoreductase.</text>
</comment>
<keyword evidence="2" id="KW-0285">Flavoprotein</keyword>
<proteinExistence type="inferred from homology"/>
<evidence type="ECO:0000313" key="7">
    <source>
        <dbReference type="EMBL" id="KAK1398630.1"/>
    </source>
</evidence>
<dbReference type="FunFam" id="3.50.50.100:FF:000006">
    <property type="entry name" value="apoptosis-inducing factor 2"/>
    <property type="match status" value="1"/>
</dbReference>
<reference evidence="7" key="2">
    <citation type="submission" date="2023-05" db="EMBL/GenBank/DDBJ databases">
        <authorList>
            <person name="Schelkunov M.I."/>
        </authorList>
    </citation>
    <scope>NUCLEOTIDE SEQUENCE</scope>
    <source>
        <strain evidence="7">Hsosn_3</strain>
        <tissue evidence="7">Leaf</tissue>
    </source>
</reference>
<dbReference type="PANTHER" id="PTHR43735:SF3">
    <property type="entry name" value="FERROPTOSIS SUPPRESSOR PROTEIN 1"/>
    <property type="match status" value="1"/>
</dbReference>
<evidence type="ECO:0000256" key="4">
    <source>
        <dbReference type="ARBA" id="ARBA00023002"/>
    </source>
</evidence>
<dbReference type="Gene3D" id="3.50.50.100">
    <property type="match status" value="1"/>
</dbReference>
<keyword evidence="4" id="KW-0560">Oxidoreductase</keyword>
<dbReference type="GO" id="GO:0005737">
    <property type="term" value="C:cytoplasm"/>
    <property type="evidence" value="ECO:0007669"/>
    <property type="project" value="TreeGrafter"/>
</dbReference>
<dbReference type="PRINTS" id="PR00368">
    <property type="entry name" value="FADPNR"/>
</dbReference>
<feature type="domain" description="FAD/NAD(P)-binding" evidence="6">
    <location>
        <begin position="11"/>
        <end position="284"/>
    </location>
</feature>
<keyword evidence="3" id="KW-0274">FAD</keyword>
<organism evidence="7 8">
    <name type="scientific">Heracleum sosnowskyi</name>
    <dbReference type="NCBI Taxonomy" id="360622"/>
    <lineage>
        <taxon>Eukaryota</taxon>
        <taxon>Viridiplantae</taxon>
        <taxon>Streptophyta</taxon>
        <taxon>Embryophyta</taxon>
        <taxon>Tracheophyta</taxon>
        <taxon>Spermatophyta</taxon>
        <taxon>Magnoliopsida</taxon>
        <taxon>eudicotyledons</taxon>
        <taxon>Gunneridae</taxon>
        <taxon>Pentapetalae</taxon>
        <taxon>asterids</taxon>
        <taxon>campanulids</taxon>
        <taxon>Apiales</taxon>
        <taxon>Apiaceae</taxon>
        <taxon>Apioideae</taxon>
        <taxon>apioid superclade</taxon>
        <taxon>Tordylieae</taxon>
        <taxon>Tordyliinae</taxon>
        <taxon>Heracleum</taxon>
    </lineage>
</organism>